<name>A0A848KGV0_9NOCA</name>
<sequence length="355" mass="37390">MCPAIADAAPGSVVDNEPLPREIWVPGSADARRLTYWTTGPDGPALSSGAVYLPAGQPPPGGWPVVAWAHGTLGLGDQCAYSIHGPLLPERDYPYLQTWMSKGYAVVASDYVGHGTPGPTEYLNGIVEAHSVVDMVKASTSEFPALSKKWVVIGQSQGAGAAMTTARYATEFGGSDLDYRGAVATGVPSYIEDLVSKLGPSVPPITLGHSLNTYLVYILNGLRATYPALDIDSLLTPQGVALLNQADTLCYDEFGDVVGGLAIGSLFTRPLSAIPGIDQILRGYMGIPETGYDRPFFIGQGLFDTDVPPPTTMALAARLAANNEPITFRAYPTTHSGTMNQSLPDTVPFVAGLFG</sequence>
<dbReference type="GO" id="GO:0004806">
    <property type="term" value="F:triacylglycerol lipase activity"/>
    <property type="evidence" value="ECO:0007669"/>
    <property type="project" value="InterPro"/>
</dbReference>
<dbReference type="EMBL" id="VCQU01000002">
    <property type="protein sequence ID" value="NMN95147.1"/>
    <property type="molecule type" value="Genomic_DNA"/>
</dbReference>
<reference evidence="1 2" key="2">
    <citation type="submission" date="2020-06" db="EMBL/GenBank/DDBJ databases">
        <title>Antribacter stalactiti gen. nov., sp. nov., a new member of the family Nacardiaceae isolated from a cave.</title>
        <authorList>
            <person name="Kim I.S."/>
        </authorList>
    </citation>
    <scope>NUCLEOTIDE SEQUENCE [LARGE SCALE GENOMIC DNA]</scope>
    <source>
        <strain evidence="1 2">YC2-7</strain>
    </source>
</reference>
<comment type="caution">
    <text evidence="1">The sequence shown here is derived from an EMBL/GenBank/DDBJ whole genome shotgun (WGS) entry which is preliminary data.</text>
</comment>
<dbReference type="AlphaFoldDB" id="A0A848KGV0"/>
<keyword evidence="2" id="KW-1185">Reference proteome</keyword>
<dbReference type="GO" id="GO:0016042">
    <property type="term" value="P:lipid catabolic process"/>
    <property type="evidence" value="ECO:0007669"/>
    <property type="project" value="InterPro"/>
</dbReference>
<accession>A0A848KGV0</accession>
<proteinExistence type="predicted"/>
<dbReference type="InterPro" id="IPR029058">
    <property type="entry name" value="AB_hydrolase_fold"/>
</dbReference>
<reference evidence="1 2" key="1">
    <citation type="submission" date="2019-05" db="EMBL/GenBank/DDBJ databases">
        <authorList>
            <person name="Lee S.D."/>
        </authorList>
    </citation>
    <scope>NUCLEOTIDE SEQUENCE [LARGE SCALE GENOMIC DNA]</scope>
    <source>
        <strain evidence="1 2">YC2-7</strain>
    </source>
</reference>
<dbReference type="Pfam" id="PF03583">
    <property type="entry name" value="LIP"/>
    <property type="match status" value="1"/>
</dbReference>
<dbReference type="PANTHER" id="PTHR34853">
    <property type="match status" value="1"/>
</dbReference>
<dbReference type="Proteomes" id="UP000535543">
    <property type="component" value="Unassembled WGS sequence"/>
</dbReference>
<dbReference type="PANTHER" id="PTHR34853:SF1">
    <property type="entry name" value="LIPASE 5"/>
    <property type="match status" value="1"/>
</dbReference>
<dbReference type="InterPro" id="IPR005152">
    <property type="entry name" value="Lipase_secreted"/>
</dbReference>
<dbReference type="SUPFAM" id="SSF53474">
    <property type="entry name" value="alpha/beta-Hydrolases"/>
    <property type="match status" value="1"/>
</dbReference>
<gene>
    <name evidence="1" type="ORF">FGL95_08900</name>
</gene>
<dbReference type="Gene3D" id="3.40.50.1820">
    <property type="entry name" value="alpha/beta hydrolase"/>
    <property type="match status" value="1"/>
</dbReference>
<dbReference type="PIRSF" id="PIRSF029171">
    <property type="entry name" value="Esterase_LipA"/>
    <property type="match status" value="1"/>
</dbReference>
<evidence type="ECO:0000313" key="2">
    <source>
        <dbReference type="Proteomes" id="UP000535543"/>
    </source>
</evidence>
<protein>
    <submittedName>
        <fullName evidence="1">Lipase</fullName>
    </submittedName>
</protein>
<organism evidence="1 2">
    <name type="scientific">Antrihabitans stalactiti</name>
    <dbReference type="NCBI Taxonomy" id="2584121"/>
    <lineage>
        <taxon>Bacteria</taxon>
        <taxon>Bacillati</taxon>
        <taxon>Actinomycetota</taxon>
        <taxon>Actinomycetes</taxon>
        <taxon>Mycobacteriales</taxon>
        <taxon>Nocardiaceae</taxon>
        <taxon>Antrihabitans</taxon>
    </lineage>
</organism>
<evidence type="ECO:0000313" key="1">
    <source>
        <dbReference type="EMBL" id="NMN95147.1"/>
    </source>
</evidence>